<dbReference type="Gene3D" id="1.20.120.530">
    <property type="entry name" value="GntR ligand-binding domain-like"/>
    <property type="match status" value="1"/>
</dbReference>
<dbReference type="SUPFAM" id="SSF46785">
    <property type="entry name" value="Winged helix' DNA-binding domain"/>
    <property type="match status" value="1"/>
</dbReference>
<dbReference type="SMART" id="SM00345">
    <property type="entry name" value="HTH_GNTR"/>
    <property type="match status" value="1"/>
</dbReference>
<dbReference type="SUPFAM" id="SSF48008">
    <property type="entry name" value="GntR ligand-binding domain-like"/>
    <property type="match status" value="1"/>
</dbReference>
<name>A0A1M7RZ32_9RHOB</name>
<dbReference type="STRING" id="1189325.SAMN04488119_102189"/>
<dbReference type="PROSITE" id="PS50949">
    <property type="entry name" value="HTH_GNTR"/>
    <property type="match status" value="1"/>
</dbReference>
<evidence type="ECO:0000259" key="4">
    <source>
        <dbReference type="PROSITE" id="PS50949"/>
    </source>
</evidence>
<keyword evidence="6" id="KW-1185">Reference proteome</keyword>
<protein>
    <submittedName>
        <fullName evidence="5">DNA-binding transcriptional regulator, GntR family</fullName>
    </submittedName>
</protein>
<evidence type="ECO:0000256" key="2">
    <source>
        <dbReference type="ARBA" id="ARBA00023125"/>
    </source>
</evidence>
<dbReference type="InterPro" id="IPR000524">
    <property type="entry name" value="Tscrpt_reg_HTH_GntR"/>
</dbReference>
<dbReference type="OrthoDB" id="8638122at2"/>
<dbReference type="AlphaFoldDB" id="A0A1M7RZ32"/>
<dbReference type="Gene3D" id="1.10.10.10">
    <property type="entry name" value="Winged helix-like DNA-binding domain superfamily/Winged helix DNA-binding domain"/>
    <property type="match status" value="1"/>
</dbReference>
<dbReference type="CDD" id="cd07377">
    <property type="entry name" value="WHTH_GntR"/>
    <property type="match status" value="1"/>
</dbReference>
<dbReference type="EMBL" id="FRDL01000001">
    <property type="protein sequence ID" value="SHN51451.1"/>
    <property type="molecule type" value="Genomic_DNA"/>
</dbReference>
<evidence type="ECO:0000313" key="5">
    <source>
        <dbReference type="EMBL" id="SHN51451.1"/>
    </source>
</evidence>
<dbReference type="InterPro" id="IPR008920">
    <property type="entry name" value="TF_FadR/GntR_C"/>
</dbReference>
<dbReference type="Pfam" id="PF00392">
    <property type="entry name" value="GntR"/>
    <property type="match status" value="1"/>
</dbReference>
<dbReference type="Pfam" id="PF07729">
    <property type="entry name" value="FCD"/>
    <property type="match status" value="1"/>
</dbReference>
<sequence>MLPQTDDAAAGGATSERLRRDLRDRIVRLELAPGARLSEWAISAEYGCSRQPVREAFIILAYEGLLEVRPQRGTFVRLLSEQRIRAMRFARESIEAGLARRAAHAGRDLRAKAAEAMRRAIAVQRAAPDEAAFLAADRAMHRELARVLDATHAWPPCAVAKSQTDRVRFIAGRPDPRAEALAEHEALADALAAGDAEAAERTARAHLRRILPLLPLARAARPDWFEHGEDGPGIDRIAAAL</sequence>
<dbReference type="InterPro" id="IPR036390">
    <property type="entry name" value="WH_DNA-bd_sf"/>
</dbReference>
<dbReference type="Proteomes" id="UP000184066">
    <property type="component" value="Unassembled WGS sequence"/>
</dbReference>
<evidence type="ECO:0000313" key="6">
    <source>
        <dbReference type="Proteomes" id="UP000184066"/>
    </source>
</evidence>
<dbReference type="SMART" id="SM00895">
    <property type="entry name" value="FCD"/>
    <property type="match status" value="1"/>
</dbReference>
<evidence type="ECO:0000256" key="3">
    <source>
        <dbReference type="ARBA" id="ARBA00023163"/>
    </source>
</evidence>
<accession>A0A1M7RZ32</accession>
<dbReference type="PANTHER" id="PTHR43537">
    <property type="entry name" value="TRANSCRIPTIONAL REGULATOR, GNTR FAMILY"/>
    <property type="match status" value="1"/>
</dbReference>
<proteinExistence type="predicted"/>
<dbReference type="GO" id="GO:0003677">
    <property type="term" value="F:DNA binding"/>
    <property type="evidence" value="ECO:0007669"/>
    <property type="project" value="UniProtKB-KW"/>
</dbReference>
<keyword evidence="2 5" id="KW-0238">DNA-binding</keyword>
<dbReference type="PANTHER" id="PTHR43537:SF5">
    <property type="entry name" value="UXU OPERON TRANSCRIPTIONAL REGULATOR"/>
    <property type="match status" value="1"/>
</dbReference>
<gene>
    <name evidence="5" type="ORF">SAMN05216200_101329</name>
</gene>
<dbReference type="GO" id="GO:0003700">
    <property type="term" value="F:DNA-binding transcription factor activity"/>
    <property type="evidence" value="ECO:0007669"/>
    <property type="project" value="InterPro"/>
</dbReference>
<organism evidence="5 6">
    <name type="scientific">Oceanicella actignis</name>
    <dbReference type="NCBI Taxonomy" id="1189325"/>
    <lineage>
        <taxon>Bacteria</taxon>
        <taxon>Pseudomonadati</taxon>
        <taxon>Pseudomonadota</taxon>
        <taxon>Alphaproteobacteria</taxon>
        <taxon>Rhodobacterales</taxon>
        <taxon>Paracoccaceae</taxon>
        <taxon>Oceanicella</taxon>
    </lineage>
</organism>
<keyword evidence="1" id="KW-0805">Transcription regulation</keyword>
<dbReference type="InterPro" id="IPR036388">
    <property type="entry name" value="WH-like_DNA-bd_sf"/>
</dbReference>
<keyword evidence="3" id="KW-0804">Transcription</keyword>
<feature type="domain" description="HTH gntR-type" evidence="4">
    <location>
        <begin position="12"/>
        <end position="79"/>
    </location>
</feature>
<dbReference type="InterPro" id="IPR011711">
    <property type="entry name" value="GntR_C"/>
</dbReference>
<evidence type="ECO:0000256" key="1">
    <source>
        <dbReference type="ARBA" id="ARBA00023015"/>
    </source>
</evidence>
<dbReference type="RefSeq" id="WP_072745897.1">
    <property type="nucleotide sequence ID" value="NZ_FOHL01000002.1"/>
</dbReference>
<reference evidence="5 6" key="1">
    <citation type="submission" date="2016-12" db="EMBL/GenBank/DDBJ databases">
        <authorList>
            <person name="Song W.-J."/>
            <person name="Kurnit D.M."/>
        </authorList>
    </citation>
    <scope>NUCLEOTIDE SEQUENCE [LARGE SCALE GENOMIC DNA]</scope>
    <source>
        <strain evidence="5 6">CGMCC 1.10808</strain>
    </source>
</reference>